<evidence type="ECO:0000256" key="2">
    <source>
        <dbReference type="SAM" id="SignalP"/>
    </source>
</evidence>
<protein>
    <recommendedName>
        <fullName evidence="5">Transferrin-binding protein B C-lobe/N-lobe beta barrel domain-containing protein</fullName>
    </recommendedName>
</protein>
<gene>
    <name evidence="3" type="ORF">ACFFHK_06010</name>
</gene>
<evidence type="ECO:0000313" key="4">
    <source>
        <dbReference type="Proteomes" id="UP001589767"/>
    </source>
</evidence>
<feature type="compositionally biased region" description="Low complexity" evidence="1">
    <location>
        <begin position="31"/>
        <end position="49"/>
    </location>
</feature>
<feature type="chain" id="PRO_5045179671" description="Transferrin-binding protein B C-lobe/N-lobe beta barrel domain-containing protein" evidence="2">
    <location>
        <begin position="21"/>
        <end position="264"/>
    </location>
</feature>
<evidence type="ECO:0008006" key="5">
    <source>
        <dbReference type="Google" id="ProtNLM"/>
    </source>
</evidence>
<sequence>MQKFPFKPIALATFISLSVAACGSSGGGSGVKSTTTTNNSSTQSSSNSTDTTFYATGDVRFNKDGSGLLVDARHKIVNATKSDQSIYKQVYETLIEQTGENAYHQSYTAYGLHNMGTESSQDYRVVFAAKDIPSTLPDSLDASYNGKAIFTDPEQENQFVNGTINMTIKNQQITGAFDFAQNGKLTITNAEIDTSNITEKKSGANFNIGGELTGSIKNIPLSDGGFYGFVAGKQYEEVVGAIFGNLEKDSTTIEAQGVFAGSKQ</sequence>
<name>A0ABV6H1L6_9PAST</name>
<evidence type="ECO:0000313" key="3">
    <source>
        <dbReference type="EMBL" id="MFC0309264.1"/>
    </source>
</evidence>
<comment type="caution">
    <text evidence="3">The sequence shown here is derived from an EMBL/GenBank/DDBJ whole genome shotgun (WGS) entry which is preliminary data.</text>
</comment>
<keyword evidence="4" id="KW-1185">Reference proteome</keyword>
<evidence type="ECO:0000256" key="1">
    <source>
        <dbReference type="SAM" id="MobiDB-lite"/>
    </source>
</evidence>
<dbReference type="Proteomes" id="UP001589767">
    <property type="component" value="Unassembled WGS sequence"/>
</dbReference>
<organism evidence="3 4">
    <name type="scientific">Gallibacterium trehalosifermentans</name>
    <dbReference type="NCBI Taxonomy" id="516935"/>
    <lineage>
        <taxon>Bacteria</taxon>
        <taxon>Pseudomonadati</taxon>
        <taxon>Pseudomonadota</taxon>
        <taxon>Gammaproteobacteria</taxon>
        <taxon>Pasteurellales</taxon>
        <taxon>Pasteurellaceae</taxon>
        <taxon>Gallibacterium</taxon>
    </lineage>
</organism>
<accession>A0ABV6H1L6</accession>
<proteinExistence type="predicted"/>
<dbReference type="PROSITE" id="PS51257">
    <property type="entry name" value="PROKAR_LIPOPROTEIN"/>
    <property type="match status" value="1"/>
</dbReference>
<dbReference type="EMBL" id="JBHLWB010000005">
    <property type="protein sequence ID" value="MFC0309264.1"/>
    <property type="molecule type" value="Genomic_DNA"/>
</dbReference>
<keyword evidence="2" id="KW-0732">Signal</keyword>
<feature type="region of interest" description="Disordered" evidence="1">
    <location>
        <begin position="28"/>
        <end position="49"/>
    </location>
</feature>
<reference evidence="3 4" key="1">
    <citation type="submission" date="2024-09" db="EMBL/GenBank/DDBJ databases">
        <authorList>
            <person name="Sun Q."/>
            <person name="Mori K."/>
        </authorList>
    </citation>
    <scope>NUCLEOTIDE SEQUENCE [LARGE SCALE GENOMIC DNA]</scope>
    <source>
        <strain evidence="3 4">CCM 7539</strain>
    </source>
</reference>
<dbReference type="RefSeq" id="WP_382370551.1">
    <property type="nucleotide sequence ID" value="NZ_JBHLWB010000005.1"/>
</dbReference>
<feature type="signal peptide" evidence="2">
    <location>
        <begin position="1"/>
        <end position="20"/>
    </location>
</feature>